<feature type="domain" description="RsdA/BaiN/AoA(So)-like Rossmann fold-like" evidence="4">
    <location>
        <begin position="16"/>
        <end position="408"/>
    </location>
</feature>
<keyword evidence="2" id="KW-0285">Flavoprotein</keyword>
<dbReference type="SUPFAM" id="SSF51905">
    <property type="entry name" value="FAD/NAD(P)-binding domain"/>
    <property type="match status" value="1"/>
</dbReference>
<dbReference type="InterPro" id="IPR023166">
    <property type="entry name" value="BaiN-like_dom_sf"/>
</dbReference>
<evidence type="ECO:0000256" key="2">
    <source>
        <dbReference type="ARBA" id="ARBA00022630"/>
    </source>
</evidence>
<accession>A0ABP8PRZ0</accession>
<dbReference type="SUPFAM" id="SSF160996">
    <property type="entry name" value="HI0933 insert domain-like"/>
    <property type="match status" value="1"/>
</dbReference>
<dbReference type="EMBL" id="BAABFC010000001">
    <property type="protein sequence ID" value="GAA4492229.1"/>
    <property type="molecule type" value="Genomic_DNA"/>
</dbReference>
<dbReference type="NCBIfam" id="TIGR03862">
    <property type="entry name" value="flavo_PP4765"/>
    <property type="match status" value="1"/>
</dbReference>
<evidence type="ECO:0000259" key="4">
    <source>
        <dbReference type="Pfam" id="PF03486"/>
    </source>
</evidence>
<dbReference type="Proteomes" id="UP001501321">
    <property type="component" value="Unassembled WGS sequence"/>
</dbReference>
<dbReference type="Pfam" id="PF22780">
    <property type="entry name" value="HI0933_like_1st"/>
    <property type="match status" value="1"/>
</dbReference>
<evidence type="ECO:0000313" key="6">
    <source>
        <dbReference type="EMBL" id="GAA4492229.1"/>
    </source>
</evidence>
<dbReference type="PANTHER" id="PTHR42887:SF1">
    <property type="entry name" value="BLR3961 PROTEIN"/>
    <property type="match status" value="1"/>
</dbReference>
<keyword evidence="3" id="KW-0274">FAD</keyword>
<evidence type="ECO:0000256" key="1">
    <source>
        <dbReference type="ARBA" id="ARBA00001974"/>
    </source>
</evidence>
<dbReference type="NCBIfam" id="TIGR00275">
    <property type="entry name" value="aminoacetone oxidase family FAD-binding enzyme"/>
    <property type="match status" value="1"/>
</dbReference>
<comment type="caution">
    <text evidence="6">The sequence shown here is derived from an EMBL/GenBank/DDBJ whole genome shotgun (WGS) entry which is preliminary data.</text>
</comment>
<name>A0ABP8PRZ0_9GAMM</name>
<dbReference type="Pfam" id="PF03486">
    <property type="entry name" value="HI0933_like"/>
    <property type="match status" value="1"/>
</dbReference>
<evidence type="ECO:0000256" key="3">
    <source>
        <dbReference type="ARBA" id="ARBA00022827"/>
    </source>
</evidence>
<dbReference type="RefSeq" id="WP_345008839.1">
    <property type="nucleotide sequence ID" value="NZ_BAABFC010000001.1"/>
</dbReference>
<dbReference type="Gene3D" id="2.40.30.10">
    <property type="entry name" value="Translation factors"/>
    <property type="match status" value="1"/>
</dbReference>
<dbReference type="Gene3D" id="3.50.50.60">
    <property type="entry name" value="FAD/NAD(P)-binding domain"/>
    <property type="match status" value="1"/>
</dbReference>
<reference evidence="7" key="1">
    <citation type="journal article" date="2019" name="Int. J. Syst. Evol. Microbiol.">
        <title>The Global Catalogue of Microorganisms (GCM) 10K type strain sequencing project: providing services to taxonomists for standard genome sequencing and annotation.</title>
        <authorList>
            <consortium name="The Broad Institute Genomics Platform"/>
            <consortium name="The Broad Institute Genome Sequencing Center for Infectious Disease"/>
            <person name="Wu L."/>
            <person name="Ma J."/>
        </authorList>
    </citation>
    <scope>NUCLEOTIDE SEQUENCE [LARGE SCALE GENOMIC DNA]</scope>
    <source>
        <strain evidence="7">JCM 32226</strain>
    </source>
</reference>
<feature type="domain" description="RsdA/BaiN/AoA(So)-like insert" evidence="5">
    <location>
        <begin position="202"/>
        <end position="357"/>
    </location>
</feature>
<keyword evidence="7" id="KW-1185">Reference proteome</keyword>
<dbReference type="InterPro" id="IPR022460">
    <property type="entry name" value="Flavoprotein_PP4765"/>
</dbReference>
<dbReference type="InterPro" id="IPR036188">
    <property type="entry name" value="FAD/NAD-bd_sf"/>
</dbReference>
<organism evidence="6 7">
    <name type="scientific">Pseudaeromonas paramecii</name>
    <dbReference type="NCBI Taxonomy" id="2138166"/>
    <lineage>
        <taxon>Bacteria</taxon>
        <taxon>Pseudomonadati</taxon>
        <taxon>Pseudomonadota</taxon>
        <taxon>Gammaproteobacteria</taxon>
        <taxon>Aeromonadales</taxon>
        <taxon>Aeromonadaceae</taxon>
        <taxon>Pseudaeromonas</taxon>
    </lineage>
</organism>
<dbReference type="InterPro" id="IPR057661">
    <property type="entry name" value="RsdA/BaiN/AoA(So)_Rossmann"/>
</dbReference>
<sequence length="417" mass="45120">MTQPSPQTDPAHQAPVCIIGGGPAGLFAAEIISQQGWAVDLYDRMPSVGRKFLQAGRGGLNLTHGEPLADFCRRYYEASDWMTPQLMAFGADALRQWAQGLGVETFVGSSGRVFPTDMKAAPLLRAWLQRLKQAGVRFYPRHRWQGWDEGGALRFDTPEGPVVRTAQATLLALGGGSWSRLGSDGSWLPTLAAAGVEVTPLQPANCGFDCDWSDHFAQRFAGEPLKTVVLSCGDDARRQHKRGEAMITATGIEGSLIYPFVPLLRRQLAEQGQAKVWLDLLPDRSEDQVLSALSQSRGSKSLANHLRSRLKLDGVKAGLLRECLPADTLQQMPLLAQAIKALPLTLTRTRPLDEAISTAGGICLSALDEGLMLRHHPGLFAAGEMLDWEAPTGGYLLTGCYATGRSAALGILHYLAQ</sequence>
<comment type="cofactor">
    <cofactor evidence="1">
        <name>FAD</name>
        <dbReference type="ChEBI" id="CHEBI:57692"/>
    </cofactor>
</comment>
<protein>
    <submittedName>
        <fullName evidence="6">TIGR03862 family flavoprotein</fullName>
    </submittedName>
</protein>
<proteinExistence type="predicted"/>
<gene>
    <name evidence="6" type="ORF">GCM10023095_00320</name>
</gene>
<dbReference type="PRINTS" id="PR00419">
    <property type="entry name" value="ADXRDTASE"/>
</dbReference>
<dbReference type="InterPro" id="IPR004792">
    <property type="entry name" value="BaiN-like"/>
</dbReference>
<evidence type="ECO:0000313" key="7">
    <source>
        <dbReference type="Proteomes" id="UP001501321"/>
    </source>
</evidence>
<dbReference type="PANTHER" id="PTHR42887">
    <property type="entry name" value="OS12G0638800 PROTEIN"/>
    <property type="match status" value="1"/>
</dbReference>
<dbReference type="Gene3D" id="1.10.8.260">
    <property type="entry name" value="HI0933 insert domain-like"/>
    <property type="match status" value="1"/>
</dbReference>
<evidence type="ECO:0000259" key="5">
    <source>
        <dbReference type="Pfam" id="PF22780"/>
    </source>
</evidence>
<dbReference type="InterPro" id="IPR055178">
    <property type="entry name" value="RsdA/BaiN/AoA(So)-like_dom"/>
</dbReference>